<evidence type="ECO:0000256" key="2">
    <source>
        <dbReference type="ARBA" id="ARBA00023172"/>
    </source>
</evidence>
<dbReference type="InterPro" id="IPR011109">
    <property type="entry name" value="DNA_bind_recombinase_dom"/>
</dbReference>
<dbReference type="Gene3D" id="3.90.1750.20">
    <property type="entry name" value="Putative Large Serine Recombinase, Chain B, Domain 2"/>
    <property type="match status" value="1"/>
</dbReference>
<dbReference type="GO" id="GO:0016020">
    <property type="term" value="C:membrane"/>
    <property type="evidence" value="ECO:0007669"/>
    <property type="project" value="InterPro"/>
</dbReference>
<feature type="transmembrane region" description="Helical" evidence="3">
    <location>
        <begin position="49"/>
        <end position="67"/>
    </location>
</feature>
<dbReference type="Pfam" id="PF07508">
    <property type="entry name" value="Recombinase"/>
    <property type="match status" value="1"/>
</dbReference>
<dbReference type="GO" id="GO:0000150">
    <property type="term" value="F:DNA strand exchange activity"/>
    <property type="evidence" value="ECO:0007669"/>
    <property type="project" value="InterPro"/>
</dbReference>
<accession>A0A6N3A8B3</accession>
<dbReference type="InterPro" id="IPR006119">
    <property type="entry name" value="Resolv_N"/>
</dbReference>
<keyword evidence="3" id="KW-0812">Transmembrane</keyword>
<protein>
    <submittedName>
        <fullName evidence="5">Transposon Tn3 resolvase</fullName>
    </submittedName>
</protein>
<dbReference type="GO" id="GO:0004190">
    <property type="term" value="F:aspartic-type endopeptidase activity"/>
    <property type="evidence" value="ECO:0007669"/>
    <property type="project" value="InterPro"/>
</dbReference>
<dbReference type="InterPro" id="IPR050639">
    <property type="entry name" value="SSR_resolvase"/>
</dbReference>
<dbReference type="CDD" id="cd00338">
    <property type="entry name" value="Ser_Recombinase"/>
    <property type="match status" value="1"/>
</dbReference>
<dbReference type="Pfam" id="PF00239">
    <property type="entry name" value="Resolvase"/>
    <property type="match status" value="1"/>
</dbReference>
<gene>
    <name evidence="5" type="primary">tnpR_5</name>
    <name evidence="5" type="ORF">CHLFYP18_05765</name>
</gene>
<feature type="domain" description="Recombinase" evidence="4">
    <location>
        <begin position="207"/>
        <end position="333"/>
    </location>
</feature>
<dbReference type="SUPFAM" id="SSF53041">
    <property type="entry name" value="Resolvase-like"/>
    <property type="match status" value="1"/>
</dbReference>
<dbReference type="InterPro" id="IPR036162">
    <property type="entry name" value="Resolvase-like_N_sf"/>
</dbReference>
<sequence length="562" mass="65457">MKTVQTVLFVFLMAGASWWDIRKRIFPDHYVLLLILAALISFDQWKLTGILAAIPFFLTALWIGGIGGGDIKFVAVSGLVLGFGRTFVGVYADEGITGTSTKKRDDFKRLIRDCMAGRIDLIITKLISRFARNTLDCLMYVRKLKEIGVAVYFEKENLNTMDENSEMVLTILSSLAQEESRSISTNVHWGIAKRYEKGEVRVNTNRFLGFTRNEQHDLIPDNEEAITVRRIFRYYYEGNSVGVIKKRMEEEGFETGAGKKQWWASVIDRILDNEKYMGDALLQKTYTVDFLTKKRVKNTGQLNQYYVTDCVDALIPKKIYFKVQEMKAEKKTLGDRSSKQQNQVKGRRKSKYVLSDILVCAECGHYYRRVPWTNRQGEKRYVWRCINRLEHGTEYCKNSPTIDEKKIQREIMQTLGNLSADCSEEEEMLKAKLLDRRAIFYEAYDDDELEHIVEALNERYEYYQKMLSEPAADRKDVARRMRIIEGEIRDITEARQQIAVYRDYRQRSGSFVKNDEVKKRYRDFDDVLVRRLVKRVEVVNQDKCNVVLNSGHTIGVSMEMNT</sequence>
<dbReference type="AlphaFoldDB" id="A0A6N3A8B3"/>
<dbReference type="RefSeq" id="WP_002599997.1">
    <property type="nucleotide sequence ID" value="NZ_CACRUH010000015.1"/>
</dbReference>
<keyword evidence="3" id="KW-0472">Membrane</keyword>
<name>A0A6N3A8B3_9FIRM</name>
<dbReference type="PANTHER" id="PTHR30461:SF2">
    <property type="entry name" value="SERINE RECOMBINASE PINE-RELATED"/>
    <property type="match status" value="1"/>
</dbReference>
<keyword evidence="1" id="KW-0238">DNA-binding</keyword>
<evidence type="ECO:0000256" key="3">
    <source>
        <dbReference type="SAM" id="Phobius"/>
    </source>
</evidence>
<feature type="transmembrane region" description="Helical" evidence="3">
    <location>
        <begin position="26"/>
        <end position="42"/>
    </location>
</feature>
<dbReference type="InterPro" id="IPR038109">
    <property type="entry name" value="DNA_bind_recomb_sf"/>
</dbReference>
<reference evidence="5" key="1">
    <citation type="submission" date="2019-11" db="EMBL/GenBank/DDBJ databases">
        <authorList>
            <person name="Feng L."/>
        </authorList>
    </citation>
    <scope>NUCLEOTIDE SEQUENCE</scope>
    <source>
        <strain evidence="5">ChathewayiLFYP18</strain>
    </source>
</reference>
<dbReference type="PANTHER" id="PTHR30461">
    <property type="entry name" value="DNA-INVERTASE FROM LAMBDOID PROPHAGE"/>
    <property type="match status" value="1"/>
</dbReference>
<dbReference type="SMART" id="SM00857">
    <property type="entry name" value="Resolvase"/>
    <property type="match status" value="1"/>
</dbReference>
<evidence type="ECO:0000256" key="1">
    <source>
        <dbReference type="ARBA" id="ARBA00023125"/>
    </source>
</evidence>
<evidence type="ECO:0000259" key="4">
    <source>
        <dbReference type="PROSITE" id="PS51737"/>
    </source>
</evidence>
<dbReference type="Gene3D" id="3.40.50.1390">
    <property type="entry name" value="Resolvase, N-terminal catalytic domain"/>
    <property type="match status" value="1"/>
</dbReference>
<dbReference type="InterPro" id="IPR025827">
    <property type="entry name" value="Zn_ribbon_recom_dom"/>
</dbReference>
<organism evidence="5">
    <name type="scientific">Hungatella hathewayi</name>
    <dbReference type="NCBI Taxonomy" id="154046"/>
    <lineage>
        <taxon>Bacteria</taxon>
        <taxon>Bacillati</taxon>
        <taxon>Bacillota</taxon>
        <taxon>Clostridia</taxon>
        <taxon>Lachnospirales</taxon>
        <taxon>Lachnospiraceae</taxon>
        <taxon>Hungatella</taxon>
    </lineage>
</organism>
<dbReference type="Pfam" id="PF13408">
    <property type="entry name" value="Zn_ribbon_recom"/>
    <property type="match status" value="1"/>
</dbReference>
<dbReference type="EMBL" id="CACRUH010000015">
    <property type="protein sequence ID" value="VYT86548.1"/>
    <property type="molecule type" value="Genomic_DNA"/>
</dbReference>
<keyword evidence="3" id="KW-1133">Transmembrane helix</keyword>
<dbReference type="GO" id="GO:0003677">
    <property type="term" value="F:DNA binding"/>
    <property type="evidence" value="ECO:0007669"/>
    <property type="project" value="UniProtKB-KW"/>
</dbReference>
<evidence type="ECO:0000313" key="5">
    <source>
        <dbReference type="EMBL" id="VYT86548.1"/>
    </source>
</evidence>
<dbReference type="PROSITE" id="PS51737">
    <property type="entry name" value="RECOMBINASE_DNA_BIND"/>
    <property type="match status" value="1"/>
</dbReference>
<keyword evidence="2" id="KW-0233">DNA recombination</keyword>
<proteinExistence type="predicted"/>